<evidence type="ECO:0008006" key="3">
    <source>
        <dbReference type="Google" id="ProtNLM"/>
    </source>
</evidence>
<dbReference type="AlphaFoldDB" id="A0A9D2NHR7"/>
<comment type="caution">
    <text evidence="1">The sequence shown here is derived from an EMBL/GenBank/DDBJ whole genome shotgun (WGS) entry which is preliminary data.</text>
</comment>
<evidence type="ECO:0000313" key="2">
    <source>
        <dbReference type="Proteomes" id="UP000823891"/>
    </source>
</evidence>
<reference evidence="1" key="2">
    <citation type="submission" date="2021-04" db="EMBL/GenBank/DDBJ databases">
        <authorList>
            <person name="Gilroy R."/>
        </authorList>
    </citation>
    <scope>NUCLEOTIDE SEQUENCE</scope>
    <source>
        <strain evidence="1">USAMLcec2-132</strain>
    </source>
</reference>
<gene>
    <name evidence="1" type="ORF">H9761_12855</name>
</gene>
<name>A0A9D2NHR7_9FIRM</name>
<sequence>MNDYSDETRIRGQNLLIVEGKHEKNKLFGILFRCFPSIHISMDDIWIYGTNIYMLYDDISREYGEIWEEDDVDLPFVISRKLEFDPLRYKEDFVNIMLVFDYERHDKNFSEEKILKMQRYFSDAADMGKLYINYPMIEAYQHLRTVPDEQYAEKKIPVSLQPGKKYKALVREETGIAALFEFPGKMEDLLCRHFGIEDEQKGKKCCAEILNICNETNLEENIQQILQDAVEKREAQTAKYQIKAMMTETGYAHTGQTYWQYMRGIFKQIIRHNICKANRIQNNQYEVDDSQYRESFEHLDPVRILEVQNTCSREETEGFIWVLCTCILFVAEYNFTLVI</sequence>
<dbReference type="EMBL" id="DWWS01000045">
    <property type="protein sequence ID" value="HJC24582.1"/>
    <property type="molecule type" value="Genomic_DNA"/>
</dbReference>
<accession>A0A9D2NHR7</accession>
<proteinExistence type="predicted"/>
<protein>
    <recommendedName>
        <fullName evidence="3">DUF4435 domain-containing protein</fullName>
    </recommendedName>
</protein>
<evidence type="ECO:0000313" key="1">
    <source>
        <dbReference type="EMBL" id="HJC24582.1"/>
    </source>
</evidence>
<dbReference type="Proteomes" id="UP000823891">
    <property type="component" value="Unassembled WGS sequence"/>
</dbReference>
<reference evidence="1" key="1">
    <citation type="journal article" date="2021" name="PeerJ">
        <title>Extensive microbial diversity within the chicken gut microbiome revealed by metagenomics and culture.</title>
        <authorList>
            <person name="Gilroy R."/>
            <person name="Ravi A."/>
            <person name="Getino M."/>
            <person name="Pursley I."/>
            <person name="Horton D.L."/>
            <person name="Alikhan N.F."/>
            <person name="Baker D."/>
            <person name="Gharbi K."/>
            <person name="Hall N."/>
            <person name="Watson M."/>
            <person name="Adriaenssens E.M."/>
            <person name="Foster-Nyarko E."/>
            <person name="Jarju S."/>
            <person name="Secka A."/>
            <person name="Antonio M."/>
            <person name="Oren A."/>
            <person name="Chaudhuri R.R."/>
            <person name="La Ragione R."/>
            <person name="Hildebrand F."/>
            <person name="Pallen M.J."/>
        </authorList>
    </citation>
    <scope>NUCLEOTIDE SEQUENCE</scope>
    <source>
        <strain evidence="1">USAMLcec2-132</strain>
    </source>
</reference>
<organism evidence="1 2">
    <name type="scientific">Candidatus Eisenbergiella merdavium</name>
    <dbReference type="NCBI Taxonomy" id="2838551"/>
    <lineage>
        <taxon>Bacteria</taxon>
        <taxon>Bacillati</taxon>
        <taxon>Bacillota</taxon>
        <taxon>Clostridia</taxon>
        <taxon>Lachnospirales</taxon>
        <taxon>Lachnospiraceae</taxon>
        <taxon>Eisenbergiella</taxon>
    </lineage>
</organism>